<dbReference type="PATRIC" id="fig|83560.10.peg.927"/>
<dbReference type="GO" id="GO:0016887">
    <property type="term" value="F:ATP hydrolysis activity"/>
    <property type="evidence" value="ECO:0007669"/>
    <property type="project" value="RHEA"/>
</dbReference>
<feature type="binding site" evidence="12">
    <location>
        <begin position="25"/>
        <end position="32"/>
    </location>
    <ligand>
        <name>ATP</name>
        <dbReference type="ChEBI" id="CHEBI:30616"/>
    </ligand>
</feature>
<keyword evidence="7" id="KW-0413">Isomerase</keyword>
<dbReference type="EMBL" id="CP007217">
    <property type="protein sequence ID" value="AJR10963.1"/>
    <property type="molecule type" value="Genomic_DNA"/>
</dbReference>
<dbReference type="OMA" id="DYPDATT"/>
<dbReference type="InterPro" id="IPR027417">
    <property type="entry name" value="P-loop_NTPase"/>
</dbReference>
<feature type="domain" description="UvrD-like helicase C-terminal" evidence="14">
    <location>
        <begin position="280"/>
        <end position="554"/>
    </location>
</feature>
<dbReference type="InterPro" id="IPR014016">
    <property type="entry name" value="UvrD-like_ATP-bd"/>
</dbReference>
<dbReference type="PANTHER" id="PTHR11070">
    <property type="entry name" value="UVRD / RECB / PCRA DNA HELICASE FAMILY MEMBER"/>
    <property type="match status" value="1"/>
</dbReference>
<keyword evidence="3 12" id="KW-0378">Hydrolase</keyword>
<dbReference type="PANTHER" id="PTHR11070:SF2">
    <property type="entry name" value="ATP-DEPENDENT DNA HELICASE SRS2"/>
    <property type="match status" value="1"/>
</dbReference>
<dbReference type="Pfam" id="PF13361">
    <property type="entry name" value="UvrD_C"/>
    <property type="match status" value="1"/>
</dbReference>
<keyword evidence="6" id="KW-0238">DNA-binding</keyword>
<dbReference type="EC" id="5.6.2.4" evidence="9"/>
<dbReference type="KEGG" id="cmx:DNC_04565"/>
<comment type="similarity">
    <text evidence="1">Belongs to the helicase family. UvrD subfamily.</text>
</comment>
<dbReference type="CDD" id="cd18807">
    <property type="entry name" value="SF1_C_UvrD"/>
    <property type="match status" value="1"/>
</dbReference>
<dbReference type="CDD" id="cd17932">
    <property type="entry name" value="DEXQc_UvrD"/>
    <property type="match status" value="1"/>
</dbReference>
<evidence type="ECO:0000256" key="3">
    <source>
        <dbReference type="ARBA" id="ARBA00022801"/>
    </source>
</evidence>
<dbReference type="RefSeq" id="WP_010231879.1">
    <property type="nucleotide sequence ID" value="NZ_CP007217.1"/>
</dbReference>
<evidence type="ECO:0000256" key="8">
    <source>
        <dbReference type="ARBA" id="ARBA00034617"/>
    </source>
</evidence>
<dbReference type="Gene3D" id="1.10.486.10">
    <property type="entry name" value="PCRA, domain 4"/>
    <property type="match status" value="1"/>
</dbReference>
<dbReference type="Gene3D" id="1.10.10.160">
    <property type="match status" value="1"/>
</dbReference>
<proteinExistence type="inferred from homology"/>
<dbReference type="GO" id="GO:0033202">
    <property type="term" value="C:DNA helicase complex"/>
    <property type="evidence" value="ECO:0007669"/>
    <property type="project" value="TreeGrafter"/>
</dbReference>
<dbReference type="GO" id="GO:0000725">
    <property type="term" value="P:recombinational repair"/>
    <property type="evidence" value="ECO:0007669"/>
    <property type="project" value="TreeGrafter"/>
</dbReference>
<dbReference type="Pfam" id="PF00580">
    <property type="entry name" value="UvrD-helicase"/>
    <property type="match status" value="1"/>
</dbReference>
<dbReference type="PROSITE" id="PS51198">
    <property type="entry name" value="UVRD_HELICASE_ATP_BIND"/>
    <property type="match status" value="1"/>
</dbReference>
<organism evidence="15 16">
    <name type="scientific">Chlamydia muridarum</name>
    <dbReference type="NCBI Taxonomy" id="83560"/>
    <lineage>
        <taxon>Bacteria</taxon>
        <taxon>Pseudomonadati</taxon>
        <taxon>Chlamydiota</taxon>
        <taxon>Chlamydiia</taxon>
        <taxon>Chlamydiales</taxon>
        <taxon>Chlamydiaceae</taxon>
        <taxon>Chlamydia/Chlamydophila group</taxon>
        <taxon>Chlamydia</taxon>
    </lineage>
</organism>
<evidence type="ECO:0000256" key="9">
    <source>
        <dbReference type="ARBA" id="ARBA00034808"/>
    </source>
</evidence>
<comment type="catalytic activity">
    <reaction evidence="11">
        <text>ATP + H2O = ADP + phosphate + H(+)</text>
        <dbReference type="Rhea" id="RHEA:13065"/>
        <dbReference type="ChEBI" id="CHEBI:15377"/>
        <dbReference type="ChEBI" id="CHEBI:15378"/>
        <dbReference type="ChEBI" id="CHEBI:30616"/>
        <dbReference type="ChEBI" id="CHEBI:43474"/>
        <dbReference type="ChEBI" id="CHEBI:456216"/>
        <dbReference type="EC" id="5.6.2.4"/>
    </reaction>
</comment>
<evidence type="ECO:0000313" key="15">
    <source>
        <dbReference type="EMBL" id="AJR10963.1"/>
    </source>
</evidence>
<dbReference type="SUPFAM" id="SSF52540">
    <property type="entry name" value="P-loop containing nucleoside triphosphate hydrolases"/>
    <property type="match status" value="1"/>
</dbReference>
<evidence type="ECO:0000259" key="14">
    <source>
        <dbReference type="PROSITE" id="PS51217"/>
    </source>
</evidence>
<gene>
    <name evidence="15" type="ORF">BD36_04825</name>
</gene>
<dbReference type="InterPro" id="IPR013986">
    <property type="entry name" value="DExx_box_DNA_helicase_dom_sf"/>
</dbReference>
<dbReference type="STRING" id="83560.NC80_04535"/>
<comment type="catalytic activity">
    <reaction evidence="8">
        <text>Couples ATP hydrolysis with the unwinding of duplex DNA by translocating in the 3'-5' direction.</text>
        <dbReference type="EC" id="5.6.2.4"/>
    </reaction>
</comment>
<evidence type="ECO:0000256" key="6">
    <source>
        <dbReference type="ARBA" id="ARBA00023125"/>
    </source>
</evidence>
<evidence type="ECO:0000256" key="4">
    <source>
        <dbReference type="ARBA" id="ARBA00022806"/>
    </source>
</evidence>
<evidence type="ECO:0000313" key="16">
    <source>
        <dbReference type="Proteomes" id="UP000260363"/>
    </source>
</evidence>
<dbReference type="InterPro" id="IPR000212">
    <property type="entry name" value="DNA_helicase_UvrD/REP"/>
</dbReference>
<dbReference type="AlphaFoldDB" id="A0A069ZYE9"/>
<keyword evidence="4 12" id="KW-0347">Helicase</keyword>
<dbReference type="KEGG" id="cmg:NC81_04555"/>
<evidence type="ECO:0000256" key="12">
    <source>
        <dbReference type="PROSITE-ProRule" id="PRU00560"/>
    </source>
</evidence>
<dbReference type="Proteomes" id="UP000260363">
    <property type="component" value="Chromosome"/>
</dbReference>
<keyword evidence="5 12" id="KW-0067">ATP-binding</keyword>
<evidence type="ECO:0000256" key="11">
    <source>
        <dbReference type="ARBA" id="ARBA00048988"/>
    </source>
</evidence>
<dbReference type="GO" id="GO:0005524">
    <property type="term" value="F:ATP binding"/>
    <property type="evidence" value="ECO:0007669"/>
    <property type="project" value="UniProtKB-UniRule"/>
</dbReference>
<evidence type="ECO:0000256" key="2">
    <source>
        <dbReference type="ARBA" id="ARBA00022741"/>
    </source>
</evidence>
<dbReference type="Gene3D" id="3.40.50.300">
    <property type="entry name" value="P-loop containing nucleotide triphosphate hydrolases"/>
    <property type="match status" value="2"/>
</dbReference>
<dbReference type="GO" id="GO:0005829">
    <property type="term" value="C:cytosol"/>
    <property type="evidence" value="ECO:0007669"/>
    <property type="project" value="TreeGrafter"/>
</dbReference>
<sequence>MLTSELNAAQVTAVTAPLQPVLVLAGAGAGKTRVVSHRILYLIEEAQLDPSQILAITFTNKAAKELNERVLTQCNFPDYRGIPMVSTFHSLGVYILRRSIQLLDRQSNFAIYDQSDSEKLIKQCLRKLNLDNKLCNAMQFTISQAKNRLQDPEDLDSREYPDPARAVYTEYQEQLRAANALDFDDLLFLTEKLLRIPEIQQEYSNLWKALLIDEYQDTNHAQYLIAKRLAASHNNIFVVGDPDQSIYSWRGANISNILNFEQDYPKALVVRLEENYRSCGTILEAANALIQNNSARLDKTLRSVKGPGDKIFCFTGKNDRDEAEQVLEEISNLHSYKDIPLSHICILYRTNFQSQSFEAALLKRGYPYEIIGGISFYKRKEIQDILAFLRLFSNNYDMAAFERTIGLKKCGIGATTLSSLMSYAKSMDLPILQACWDVLEKKPIRLTKKQQQGLFSYLTHFHQMEKLYGNCDLHEFINETIRITDYLAILKEDPETYDDRKNNLEQLLAETQIWGKSSENLPNFLEDLALKSSADETASSHDRLKLMTIHNSKGLEFPVVFLVGLEENLLPHANSKGMHENIEEERRLCYVGITRAQEYLYLSRAKTRFLWGTERTMVPSRFISELPRALLKFV</sequence>
<dbReference type="InterPro" id="IPR014017">
    <property type="entry name" value="DNA_helicase_UvrD-like_C"/>
</dbReference>
<reference evidence="15 16" key="1">
    <citation type="submission" date="2014-02" db="EMBL/GenBank/DDBJ databases">
        <authorList>
            <person name="Chen C."/>
            <person name="Conrad T.A."/>
            <person name="Zhou Z."/>
            <person name="Lai Z."/>
            <person name="Zhong G."/>
        </authorList>
    </citation>
    <scope>NUCLEOTIDE SEQUENCE [LARGE SCALE GENOMIC DNA]</scope>
    <source>
        <strain evidence="15 16">Nigg3-28</strain>
    </source>
</reference>
<name>A0A069ZYE9_CHLMR</name>
<dbReference type="GO" id="GO:0043138">
    <property type="term" value="F:3'-5' DNA helicase activity"/>
    <property type="evidence" value="ECO:0007669"/>
    <property type="project" value="UniProtKB-EC"/>
</dbReference>
<evidence type="ECO:0000256" key="5">
    <source>
        <dbReference type="ARBA" id="ARBA00022840"/>
    </source>
</evidence>
<dbReference type="PROSITE" id="PS51217">
    <property type="entry name" value="UVRD_HELICASE_CTER"/>
    <property type="match status" value="1"/>
</dbReference>
<evidence type="ECO:0000256" key="1">
    <source>
        <dbReference type="ARBA" id="ARBA00009922"/>
    </source>
</evidence>
<dbReference type="KEGG" id="cmm:NC80_04535"/>
<keyword evidence="2 12" id="KW-0547">Nucleotide-binding</keyword>
<evidence type="ECO:0000256" key="7">
    <source>
        <dbReference type="ARBA" id="ARBA00023235"/>
    </source>
</evidence>
<feature type="domain" description="UvrD-like helicase ATP-binding" evidence="13">
    <location>
        <begin position="4"/>
        <end position="279"/>
    </location>
</feature>
<accession>A0A069ZYE9</accession>
<dbReference type="GO" id="GO:0003677">
    <property type="term" value="F:DNA binding"/>
    <property type="evidence" value="ECO:0007669"/>
    <property type="project" value="UniProtKB-KW"/>
</dbReference>
<evidence type="ECO:0000259" key="13">
    <source>
        <dbReference type="PROSITE" id="PS51198"/>
    </source>
</evidence>
<protein>
    <recommendedName>
        <fullName evidence="9">DNA 3'-5' helicase</fullName>
        <ecNumber evidence="9">5.6.2.4</ecNumber>
    </recommendedName>
    <alternativeName>
        <fullName evidence="10">DNA 3'-5' helicase II</fullName>
    </alternativeName>
</protein>
<dbReference type="GeneID" id="1246267"/>
<evidence type="ECO:0000256" key="10">
    <source>
        <dbReference type="ARBA" id="ARBA00034923"/>
    </source>
</evidence>